<dbReference type="Proteomes" id="UP000076738">
    <property type="component" value="Unassembled WGS sequence"/>
</dbReference>
<feature type="compositionally biased region" description="Basic and acidic residues" evidence="3">
    <location>
        <begin position="1"/>
        <end position="10"/>
    </location>
</feature>
<evidence type="ECO:0000256" key="1">
    <source>
        <dbReference type="ARBA" id="ARBA00022857"/>
    </source>
</evidence>
<dbReference type="InterPro" id="IPR036812">
    <property type="entry name" value="NAD(P)_OxRdtase_dom_sf"/>
</dbReference>
<dbReference type="PANTHER" id="PTHR43364">
    <property type="entry name" value="NADH-SPECIFIC METHYLGLYOXAL REDUCTASE-RELATED"/>
    <property type="match status" value="1"/>
</dbReference>
<feature type="region of interest" description="Disordered" evidence="3">
    <location>
        <begin position="1"/>
        <end position="20"/>
    </location>
</feature>
<evidence type="ECO:0000313" key="5">
    <source>
        <dbReference type="EMBL" id="KZO93377.1"/>
    </source>
</evidence>
<accession>A0A167J9T6</accession>
<dbReference type="EMBL" id="KV417302">
    <property type="protein sequence ID" value="KZO93377.1"/>
    <property type="molecule type" value="Genomic_DNA"/>
</dbReference>
<dbReference type="OrthoDB" id="48988at2759"/>
<dbReference type="STRING" id="1330018.A0A167J9T6"/>
<organism evidence="5 6">
    <name type="scientific">Calocera viscosa (strain TUFC12733)</name>
    <dbReference type="NCBI Taxonomy" id="1330018"/>
    <lineage>
        <taxon>Eukaryota</taxon>
        <taxon>Fungi</taxon>
        <taxon>Dikarya</taxon>
        <taxon>Basidiomycota</taxon>
        <taxon>Agaricomycotina</taxon>
        <taxon>Dacrymycetes</taxon>
        <taxon>Dacrymycetales</taxon>
        <taxon>Dacrymycetaceae</taxon>
        <taxon>Calocera</taxon>
    </lineage>
</organism>
<protein>
    <submittedName>
        <fullName evidence="5">Norsolorinic acid reductase</fullName>
    </submittedName>
</protein>
<dbReference type="SUPFAM" id="SSF51430">
    <property type="entry name" value="NAD(P)-linked oxidoreductase"/>
    <property type="match status" value="1"/>
</dbReference>
<dbReference type="InterPro" id="IPR023210">
    <property type="entry name" value="NADP_OxRdtase_dom"/>
</dbReference>
<keyword evidence="1" id="KW-0521">NADP</keyword>
<evidence type="ECO:0000256" key="2">
    <source>
        <dbReference type="ARBA" id="ARBA00038157"/>
    </source>
</evidence>
<gene>
    <name evidence="5" type="ORF">CALVIDRAFT_519014</name>
</gene>
<dbReference type="PANTHER" id="PTHR43364:SF7">
    <property type="entry name" value="NADP-DEPENDENT OXIDOREDUCTASE DOMAIN-CONTAINING PROTEIN-RELATED"/>
    <property type="match status" value="1"/>
</dbReference>
<keyword evidence="6" id="KW-1185">Reference proteome</keyword>
<comment type="similarity">
    <text evidence="2">Belongs to the aldo/keto reductase family. Aldo/keto reductase 2 subfamily.</text>
</comment>
<dbReference type="Pfam" id="PF00248">
    <property type="entry name" value="Aldo_ket_red"/>
    <property type="match status" value="1"/>
</dbReference>
<evidence type="ECO:0000259" key="4">
    <source>
        <dbReference type="Pfam" id="PF00248"/>
    </source>
</evidence>
<dbReference type="AlphaFoldDB" id="A0A167J9T6"/>
<dbReference type="Gene3D" id="3.20.20.100">
    <property type="entry name" value="NADP-dependent oxidoreductase domain"/>
    <property type="match status" value="1"/>
</dbReference>
<reference evidence="5 6" key="1">
    <citation type="journal article" date="2016" name="Mol. Biol. Evol.">
        <title>Comparative Genomics of Early-Diverging Mushroom-Forming Fungi Provides Insights into the Origins of Lignocellulose Decay Capabilities.</title>
        <authorList>
            <person name="Nagy L.G."/>
            <person name="Riley R."/>
            <person name="Tritt A."/>
            <person name="Adam C."/>
            <person name="Daum C."/>
            <person name="Floudas D."/>
            <person name="Sun H."/>
            <person name="Yadav J.S."/>
            <person name="Pangilinan J."/>
            <person name="Larsson K.H."/>
            <person name="Matsuura K."/>
            <person name="Barry K."/>
            <person name="Labutti K."/>
            <person name="Kuo R."/>
            <person name="Ohm R.A."/>
            <person name="Bhattacharya S.S."/>
            <person name="Shirouzu T."/>
            <person name="Yoshinaga Y."/>
            <person name="Martin F.M."/>
            <person name="Grigoriev I.V."/>
            <person name="Hibbett D.S."/>
        </authorList>
    </citation>
    <scope>NUCLEOTIDE SEQUENCE [LARGE SCALE GENOMIC DNA]</scope>
    <source>
        <strain evidence="5 6">TUFC12733</strain>
    </source>
</reference>
<proteinExistence type="inferred from homology"/>
<name>A0A167J9T6_CALVF</name>
<evidence type="ECO:0000313" key="6">
    <source>
        <dbReference type="Proteomes" id="UP000076738"/>
    </source>
</evidence>
<dbReference type="InterPro" id="IPR050523">
    <property type="entry name" value="AKR_Detox_Biosynth"/>
</dbReference>
<evidence type="ECO:0000256" key="3">
    <source>
        <dbReference type="SAM" id="MobiDB-lite"/>
    </source>
</evidence>
<sequence length="420" mass="45756">MALQDAEPHKAPNSLPAGAQSDASAFLRSTASAGVPSLASLTPVPPPPTRLGEYRLLAPSCGLRVSPLCMGNMSLGDAWAPAMGGGVSKEQAFEVMDAYYEAGGNFIDTANAYQEEQSERWLGEWMKARGNRDELVIATKYSIGYRKAREDAKIYINFTGNNKKSLRLSLGDSLEKLQTDYVDILYVHWWDYSCSIPEVMRALDDVVKSGKVLYLGISDTPAWIVSSANQYARCSGLNQFVVYQGQWSCMQRDLERDILPMCYAEGMGIAPWGVLASGKFRTAAQLAERLEEGAMRYGSQELTENERKMSAALEKVALEIGKGVSISNVATAYVMQKQAYVFPILGGKKVEHLKDNIKALDIKLSISQIEVLDSAIPFDMGFPKGALGGDPALTRDGKTGNPLMPNCGIVTWVKAGQPIV</sequence>
<feature type="domain" description="NADP-dependent oxidoreductase" evidence="4">
    <location>
        <begin position="67"/>
        <end position="375"/>
    </location>
</feature>